<dbReference type="PROSITE" id="PS50202">
    <property type="entry name" value="MSP"/>
    <property type="match status" value="1"/>
</dbReference>
<evidence type="ECO:0000256" key="2">
    <source>
        <dbReference type="SAM" id="MobiDB-lite"/>
    </source>
</evidence>
<dbReference type="InterPro" id="IPR000535">
    <property type="entry name" value="MSP_dom"/>
</dbReference>
<feature type="compositionally biased region" description="Basic and acidic residues" evidence="2">
    <location>
        <begin position="185"/>
        <end position="203"/>
    </location>
</feature>
<protein>
    <recommendedName>
        <fullName evidence="1">Major sperm protein</fullName>
    </recommendedName>
</protein>
<dbReference type="InterPro" id="IPR013783">
    <property type="entry name" value="Ig-like_fold"/>
</dbReference>
<sequence length="435" mass="47431">MPSRLIVVPARQEISKAGGTAKHRLACVGDQRLAFKVKLKAKFFRAYSITPVLGFIQPGSTRDILITRQITPVLGFIQPGSTRDILITRQPGEVGRDDLLIQYIVAPCGYDPRHAFINGAEIGSVKFKIIIVDGEPQNYPQTAAKGKIISDAGLQWTKKVSSADDEKLEKEIAAIYNARRKTKGLRLDESKSKAAKKDEERTRSRTLSASKSSSSRRSSVSKLTKASKTSKPKYKLISSMGKGNENKSQYYTEKGNEKGAQVKERQGKEASEMANLPSEGDNDDGEERSYKGEGMQKKSKIVSVREKAEEDEWHNRLDKSTATAVQSSPQKLADTQHLSPAELSSSSGAKKVKYKDVDYGPVDEVKHCYGSNAGGAPGCVTADPRDAAPPNSQQNNNGSENRNDPQLGGTSGSCNRDPGTSRTARSRVGKNSTYF</sequence>
<dbReference type="Gene3D" id="2.60.40.10">
    <property type="entry name" value="Immunoglobulins"/>
    <property type="match status" value="2"/>
</dbReference>
<name>A0A0B2USU9_TOXCA</name>
<dbReference type="AlphaFoldDB" id="A0A0B2USU9"/>
<dbReference type="Proteomes" id="UP000031036">
    <property type="component" value="Unassembled WGS sequence"/>
</dbReference>
<feature type="compositionally biased region" description="Basic and acidic residues" evidence="2">
    <location>
        <begin position="287"/>
        <end position="296"/>
    </location>
</feature>
<feature type="compositionally biased region" description="Basic and acidic residues" evidence="2">
    <location>
        <begin position="254"/>
        <end position="271"/>
    </location>
</feature>
<dbReference type="PANTHER" id="PTHR22947:SF39">
    <property type="entry name" value="MSP DOMAIN-CONTAINING PROTEIN"/>
    <property type="match status" value="1"/>
</dbReference>
<reference evidence="4 5" key="1">
    <citation type="submission" date="2014-11" db="EMBL/GenBank/DDBJ databases">
        <title>Genetic blueprint of the zoonotic pathogen Toxocara canis.</title>
        <authorList>
            <person name="Zhu X.-Q."/>
            <person name="Korhonen P.K."/>
            <person name="Cai H."/>
            <person name="Young N.D."/>
            <person name="Nejsum P."/>
            <person name="von Samson-Himmelstjerna G."/>
            <person name="Boag P.R."/>
            <person name="Tan P."/>
            <person name="Li Q."/>
            <person name="Min J."/>
            <person name="Yang Y."/>
            <person name="Wang X."/>
            <person name="Fang X."/>
            <person name="Hall R.S."/>
            <person name="Hofmann A."/>
            <person name="Sternberg P.W."/>
            <person name="Jex A.R."/>
            <person name="Gasser R.B."/>
        </authorList>
    </citation>
    <scope>NUCLEOTIDE SEQUENCE [LARGE SCALE GENOMIC DNA]</scope>
    <source>
        <strain evidence="4">PN_DK_2014</strain>
    </source>
</reference>
<feature type="compositionally biased region" description="Basic and acidic residues" evidence="2">
    <location>
        <begin position="354"/>
        <end position="367"/>
    </location>
</feature>
<keyword evidence="1" id="KW-0206">Cytoskeleton</keyword>
<feature type="region of interest" description="Disordered" evidence="2">
    <location>
        <begin position="185"/>
        <end position="435"/>
    </location>
</feature>
<feature type="compositionally biased region" description="Basic and acidic residues" evidence="2">
    <location>
        <begin position="303"/>
        <end position="319"/>
    </location>
</feature>
<accession>A0A0B2USU9</accession>
<keyword evidence="5" id="KW-1185">Reference proteome</keyword>
<dbReference type="EMBL" id="JPKZ01003266">
    <property type="protein sequence ID" value="KHN72274.1"/>
    <property type="molecule type" value="Genomic_DNA"/>
</dbReference>
<proteinExistence type="predicted"/>
<dbReference type="InterPro" id="IPR008962">
    <property type="entry name" value="PapD-like_sf"/>
</dbReference>
<evidence type="ECO:0000313" key="5">
    <source>
        <dbReference type="Proteomes" id="UP000031036"/>
    </source>
</evidence>
<feature type="compositionally biased region" description="Polar residues" evidence="2">
    <location>
        <begin position="390"/>
        <end position="400"/>
    </location>
</feature>
<dbReference type="STRING" id="6265.A0A0B2USU9"/>
<evidence type="ECO:0000256" key="1">
    <source>
        <dbReference type="RuleBase" id="RU003425"/>
    </source>
</evidence>
<organism evidence="4 5">
    <name type="scientific">Toxocara canis</name>
    <name type="common">Canine roundworm</name>
    <dbReference type="NCBI Taxonomy" id="6265"/>
    <lineage>
        <taxon>Eukaryota</taxon>
        <taxon>Metazoa</taxon>
        <taxon>Ecdysozoa</taxon>
        <taxon>Nematoda</taxon>
        <taxon>Chromadorea</taxon>
        <taxon>Rhabditida</taxon>
        <taxon>Spirurina</taxon>
        <taxon>Ascaridomorpha</taxon>
        <taxon>Ascaridoidea</taxon>
        <taxon>Toxocaridae</taxon>
        <taxon>Toxocara</taxon>
    </lineage>
</organism>
<comment type="caution">
    <text evidence="4">The sequence shown here is derived from an EMBL/GenBank/DDBJ whole genome shotgun (WGS) entry which is preliminary data.</text>
</comment>
<dbReference type="Pfam" id="PF00635">
    <property type="entry name" value="Motile_Sperm"/>
    <property type="match status" value="1"/>
</dbReference>
<feature type="compositionally biased region" description="Polar residues" evidence="2">
    <location>
        <begin position="336"/>
        <end position="348"/>
    </location>
</feature>
<evidence type="ECO:0000313" key="4">
    <source>
        <dbReference type="EMBL" id="KHN72274.1"/>
    </source>
</evidence>
<feature type="compositionally biased region" description="Polar residues" evidence="2">
    <location>
        <begin position="412"/>
        <end position="435"/>
    </location>
</feature>
<feature type="compositionally biased region" description="Low complexity" evidence="2">
    <location>
        <begin position="205"/>
        <end position="224"/>
    </location>
</feature>
<dbReference type="OrthoDB" id="5813979at2759"/>
<evidence type="ECO:0000259" key="3">
    <source>
        <dbReference type="PROSITE" id="PS50202"/>
    </source>
</evidence>
<feature type="domain" description="MSP" evidence="3">
    <location>
        <begin position="1"/>
        <end position="132"/>
    </location>
</feature>
<gene>
    <name evidence="4" type="ORF">Tcan_12145</name>
</gene>
<feature type="compositionally biased region" description="Polar residues" evidence="2">
    <location>
        <begin position="320"/>
        <end position="330"/>
    </location>
</feature>
<dbReference type="SUPFAM" id="SSF49354">
    <property type="entry name" value="PapD-like"/>
    <property type="match status" value="2"/>
</dbReference>
<comment type="function">
    <text evidence="1">Central component in molecular interactions underlying sperm crawling. Forms an extensive filament system that extends from sperm villipoda, along the leading edge of the pseudopod.</text>
</comment>
<dbReference type="PANTHER" id="PTHR22947">
    <property type="entry name" value="MAJOR SPERM PROTEIN"/>
    <property type="match status" value="1"/>
</dbReference>
<dbReference type="InterPro" id="IPR051774">
    <property type="entry name" value="Sperm-specific_class_P"/>
</dbReference>
<keyword evidence="1" id="KW-0963">Cytoplasm</keyword>